<dbReference type="EMBL" id="CADEAL010000550">
    <property type="protein sequence ID" value="CAB1421872.1"/>
    <property type="molecule type" value="Genomic_DNA"/>
</dbReference>
<gene>
    <name evidence="1" type="ORF">PLEPLA_LOCUS9760</name>
</gene>
<protein>
    <submittedName>
        <fullName evidence="1">Uncharacterized protein</fullName>
    </submittedName>
</protein>
<keyword evidence="2" id="KW-1185">Reference proteome</keyword>
<reference evidence="1" key="1">
    <citation type="submission" date="2020-03" db="EMBL/GenBank/DDBJ databases">
        <authorList>
            <person name="Weist P."/>
        </authorList>
    </citation>
    <scope>NUCLEOTIDE SEQUENCE</scope>
</reference>
<name>A0A9N7U097_PLEPL</name>
<sequence length="148" mass="16534">MPPQDLWLPPHTCLSRPGPDSNHSTSTNFSFMARVATNSPLTCQLYSQNAATPPALSDPIEVHCIPLQGRGTRRQSLCLIVRRFRAEAAATWWIMMVDRIRDVIVMVDPVPCRLLIVVVDHDQGNSSSQSNLSRQMFVHIESSSTGFF</sequence>
<comment type="caution">
    <text evidence="1">The sequence shown here is derived from an EMBL/GenBank/DDBJ whole genome shotgun (WGS) entry which is preliminary data.</text>
</comment>
<dbReference type="AlphaFoldDB" id="A0A9N7U097"/>
<accession>A0A9N7U097</accession>
<evidence type="ECO:0000313" key="2">
    <source>
        <dbReference type="Proteomes" id="UP001153269"/>
    </source>
</evidence>
<proteinExistence type="predicted"/>
<organism evidence="1 2">
    <name type="scientific">Pleuronectes platessa</name>
    <name type="common">European plaice</name>
    <dbReference type="NCBI Taxonomy" id="8262"/>
    <lineage>
        <taxon>Eukaryota</taxon>
        <taxon>Metazoa</taxon>
        <taxon>Chordata</taxon>
        <taxon>Craniata</taxon>
        <taxon>Vertebrata</taxon>
        <taxon>Euteleostomi</taxon>
        <taxon>Actinopterygii</taxon>
        <taxon>Neopterygii</taxon>
        <taxon>Teleostei</taxon>
        <taxon>Neoteleostei</taxon>
        <taxon>Acanthomorphata</taxon>
        <taxon>Carangaria</taxon>
        <taxon>Pleuronectiformes</taxon>
        <taxon>Pleuronectoidei</taxon>
        <taxon>Pleuronectidae</taxon>
        <taxon>Pleuronectes</taxon>
    </lineage>
</organism>
<dbReference type="Proteomes" id="UP001153269">
    <property type="component" value="Unassembled WGS sequence"/>
</dbReference>
<evidence type="ECO:0000313" key="1">
    <source>
        <dbReference type="EMBL" id="CAB1421872.1"/>
    </source>
</evidence>